<gene>
    <name evidence="1" type="ORF">GGX14DRAFT_424170</name>
</gene>
<comment type="caution">
    <text evidence="1">The sequence shown here is derived from an EMBL/GenBank/DDBJ whole genome shotgun (WGS) entry which is preliminary data.</text>
</comment>
<dbReference type="AlphaFoldDB" id="A0AAD6YMM1"/>
<dbReference type="Proteomes" id="UP001219525">
    <property type="component" value="Unassembled WGS sequence"/>
</dbReference>
<reference evidence="1" key="1">
    <citation type="submission" date="2023-03" db="EMBL/GenBank/DDBJ databases">
        <title>Massive genome expansion in bonnet fungi (Mycena s.s.) driven by repeated elements and novel gene families across ecological guilds.</title>
        <authorList>
            <consortium name="Lawrence Berkeley National Laboratory"/>
            <person name="Harder C.B."/>
            <person name="Miyauchi S."/>
            <person name="Viragh M."/>
            <person name="Kuo A."/>
            <person name="Thoen E."/>
            <person name="Andreopoulos B."/>
            <person name="Lu D."/>
            <person name="Skrede I."/>
            <person name="Drula E."/>
            <person name="Henrissat B."/>
            <person name="Morin E."/>
            <person name="Kohler A."/>
            <person name="Barry K."/>
            <person name="LaButti K."/>
            <person name="Morin E."/>
            <person name="Salamov A."/>
            <person name="Lipzen A."/>
            <person name="Mereny Z."/>
            <person name="Hegedus B."/>
            <person name="Baldrian P."/>
            <person name="Stursova M."/>
            <person name="Weitz H."/>
            <person name="Taylor A."/>
            <person name="Grigoriev I.V."/>
            <person name="Nagy L.G."/>
            <person name="Martin F."/>
            <person name="Kauserud H."/>
        </authorList>
    </citation>
    <scope>NUCLEOTIDE SEQUENCE</scope>
    <source>
        <strain evidence="1">9144</strain>
    </source>
</reference>
<evidence type="ECO:0008006" key="3">
    <source>
        <dbReference type="Google" id="ProtNLM"/>
    </source>
</evidence>
<evidence type="ECO:0000313" key="1">
    <source>
        <dbReference type="EMBL" id="KAJ7224089.1"/>
    </source>
</evidence>
<keyword evidence="2" id="KW-1185">Reference proteome</keyword>
<proteinExistence type="predicted"/>
<accession>A0AAD6YMM1</accession>
<sequence>MSTTSSKQMPSSGPPKLTIFNRVAEIPIIAYTIHTVSTTLSENRYTSPGYSAAKGISASAYEYSTPIQARLAPLMVSVDGYANRVVDVFQSKYPYPFEAKPDEVATYVRERSQSASEFIAGRRQSASETLEKRVTAPARSAVCSIDQRFTPIVDLLENTAVERLHTSAAPADTQYQYQRVYFLSKNVTSQLYEYSNQTVLAQRASQTAGSIAEFMHTAHNRVDAISNSLICELQNLQASLTATGAAASNEVGETISTLRSIVATPNLPVSEKVTKFSAEVQWRLTPLLERLLGGSARRSAPEGGTANGHAQ</sequence>
<protein>
    <recommendedName>
        <fullName evidence="3">Lipid droplet-associated perilipin protein</fullName>
    </recommendedName>
</protein>
<evidence type="ECO:0000313" key="2">
    <source>
        <dbReference type="Proteomes" id="UP001219525"/>
    </source>
</evidence>
<dbReference type="EMBL" id="JARJCW010000005">
    <property type="protein sequence ID" value="KAJ7224089.1"/>
    <property type="molecule type" value="Genomic_DNA"/>
</dbReference>
<name>A0AAD6YMM1_9AGAR</name>
<organism evidence="1 2">
    <name type="scientific">Mycena pura</name>
    <dbReference type="NCBI Taxonomy" id="153505"/>
    <lineage>
        <taxon>Eukaryota</taxon>
        <taxon>Fungi</taxon>
        <taxon>Dikarya</taxon>
        <taxon>Basidiomycota</taxon>
        <taxon>Agaricomycotina</taxon>
        <taxon>Agaricomycetes</taxon>
        <taxon>Agaricomycetidae</taxon>
        <taxon>Agaricales</taxon>
        <taxon>Marasmiineae</taxon>
        <taxon>Mycenaceae</taxon>
        <taxon>Mycena</taxon>
    </lineage>
</organism>